<organism evidence="1 2">
    <name type="scientific">Panicum hallii var. hallii</name>
    <dbReference type="NCBI Taxonomy" id="1504633"/>
    <lineage>
        <taxon>Eukaryota</taxon>
        <taxon>Viridiplantae</taxon>
        <taxon>Streptophyta</taxon>
        <taxon>Embryophyta</taxon>
        <taxon>Tracheophyta</taxon>
        <taxon>Spermatophyta</taxon>
        <taxon>Magnoliopsida</taxon>
        <taxon>Liliopsida</taxon>
        <taxon>Poales</taxon>
        <taxon>Poaceae</taxon>
        <taxon>PACMAD clade</taxon>
        <taxon>Panicoideae</taxon>
        <taxon>Panicodae</taxon>
        <taxon>Paniceae</taxon>
        <taxon>Panicinae</taxon>
        <taxon>Panicum</taxon>
        <taxon>Panicum sect. Panicum</taxon>
    </lineage>
</organism>
<sequence length="92" mass="10440">MPELLHRLNLRIQDCPNQRAYMATDEGYISTSDMEDDAAEDATAKDGDVLGGEDTAAFRSIIVHRVLSTQLQQPEKLQCHNLFQTFFVINNR</sequence>
<gene>
    <name evidence="1" type="ORF">GQ55_1G203700</name>
</gene>
<proteinExistence type="predicted"/>
<keyword evidence="2" id="KW-1185">Reference proteome</keyword>
<dbReference type="Proteomes" id="UP000244336">
    <property type="component" value="Chromosome 1"/>
</dbReference>
<accession>A0A2T7F6D0</accession>
<reference evidence="1 2" key="1">
    <citation type="submission" date="2018-04" db="EMBL/GenBank/DDBJ databases">
        <title>WGS assembly of Panicum hallii var. hallii HAL2.</title>
        <authorList>
            <person name="Lovell J."/>
            <person name="Jenkins J."/>
            <person name="Lowry D."/>
            <person name="Mamidi S."/>
            <person name="Sreedasyam A."/>
            <person name="Weng X."/>
            <person name="Barry K."/>
            <person name="Bonette J."/>
            <person name="Campitelli B."/>
            <person name="Daum C."/>
            <person name="Gordon S."/>
            <person name="Gould B."/>
            <person name="Lipzen A."/>
            <person name="MacQueen A."/>
            <person name="Palacio-Mejia J."/>
            <person name="Plott C."/>
            <person name="Shakirov E."/>
            <person name="Shu S."/>
            <person name="Yoshinaga Y."/>
            <person name="Zane M."/>
            <person name="Rokhsar D."/>
            <person name="Grimwood J."/>
            <person name="Schmutz J."/>
            <person name="Juenger T."/>
        </authorList>
    </citation>
    <scope>NUCLEOTIDE SEQUENCE [LARGE SCALE GENOMIC DNA]</scope>
    <source>
        <strain evidence="2">cv. HAL2</strain>
    </source>
</reference>
<evidence type="ECO:0000313" key="1">
    <source>
        <dbReference type="EMBL" id="PUZ75643.1"/>
    </source>
</evidence>
<name>A0A2T7F6D0_9POAL</name>
<dbReference type="EMBL" id="CM009749">
    <property type="protein sequence ID" value="PUZ75643.1"/>
    <property type="molecule type" value="Genomic_DNA"/>
</dbReference>
<evidence type="ECO:0000313" key="2">
    <source>
        <dbReference type="Proteomes" id="UP000244336"/>
    </source>
</evidence>
<protein>
    <submittedName>
        <fullName evidence="1">Uncharacterized protein</fullName>
    </submittedName>
</protein>
<dbReference type="AlphaFoldDB" id="A0A2T7F6D0"/>
<dbReference type="Gramene" id="PUZ75643">
    <property type="protein sequence ID" value="PUZ75643"/>
    <property type="gene ID" value="GQ55_1G203700"/>
</dbReference>